<dbReference type="InterPro" id="IPR001466">
    <property type="entry name" value="Beta-lactam-related"/>
</dbReference>
<evidence type="ECO:0000313" key="5">
    <source>
        <dbReference type="Proteomes" id="UP001056681"/>
    </source>
</evidence>
<accession>A0ABY4TA54</accession>
<evidence type="ECO:0000259" key="3">
    <source>
        <dbReference type="Pfam" id="PF00144"/>
    </source>
</evidence>
<keyword evidence="5" id="KW-1185">Reference proteome</keyword>
<dbReference type="SUPFAM" id="SSF56601">
    <property type="entry name" value="beta-lactamase/transpeptidase-like"/>
    <property type="match status" value="1"/>
</dbReference>
<dbReference type="Pfam" id="PF00144">
    <property type="entry name" value="Beta-lactamase"/>
    <property type="match status" value="1"/>
</dbReference>
<name>A0ABY4TA54_9GAMM</name>
<evidence type="ECO:0000256" key="1">
    <source>
        <dbReference type="ARBA" id="ARBA00004370"/>
    </source>
</evidence>
<organism evidence="4 5">
    <name type="scientific">Luteibacter flocculans</name>
    <dbReference type="NCBI Taxonomy" id="2780091"/>
    <lineage>
        <taxon>Bacteria</taxon>
        <taxon>Pseudomonadati</taxon>
        <taxon>Pseudomonadota</taxon>
        <taxon>Gammaproteobacteria</taxon>
        <taxon>Lysobacterales</taxon>
        <taxon>Rhodanobacteraceae</taxon>
        <taxon>Luteibacter</taxon>
    </lineage>
</organism>
<protein>
    <submittedName>
        <fullName evidence="4">Beta-lactamase family protein</fullName>
    </submittedName>
</protein>
<dbReference type="RefSeq" id="WP_250340262.1">
    <property type="nucleotide sequence ID" value="NZ_CP063231.1"/>
</dbReference>
<keyword evidence="2" id="KW-0472">Membrane</keyword>
<dbReference type="EMBL" id="CP063231">
    <property type="protein sequence ID" value="URL59754.1"/>
    <property type="molecule type" value="Genomic_DNA"/>
</dbReference>
<gene>
    <name evidence="4" type="ORF">IM816_06595</name>
</gene>
<evidence type="ECO:0000313" key="4">
    <source>
        <dbReference type="EMBL" id="URL59754.1"/>
    </source>
</evidence>
<dbReference type="Proteomes" id="UP001056681">
    <property type="component" value="Chromosome"/>
</dbReference>
<comment type="subcellular location">
    <subcellularLocation>
        <location evidence="1">Membrane</location>
    </subcellularLocation>
</comment>
<dbReference type="InterPro" id="IPR050491">
    <property type="entry name" value="AmpC-like"/>
</dbReference>
<feature type="domain" description="Beta-lactamase-related" evidence="3">
    <location>
        <begin position="30"/>
        <end position="336"/>
    </location>
</feature>
<dbReference type="Gene3D" id="3.40.710.10">
    <property type="entry name" value="DD-peptidase/beta-lactamase superfamily"/>
    <property type="match status" value="1"/>
</dbReference>
<dbReference type="PANTHER" id="PTHR46825:SF11">
    <property type="entry name" value="PENICILLIN-BINDING PROTEIN 4"/>
    <property type="match status" value="1"/>
</dbReference>
<dbReference type="PANTHER" id="PTHR46825">
    <property type="entry name" value="D-ALANYL-D-ALANINE-CARBOXYPEPTIDASE/ENDOPEPTIDASE AMPH"/>
    <property type="match status" value="1"/>
</dbReference>
<proteinExistence type="predicted"/>
<dbReference type="InterPro" id="IPR012338">
    <property type="entry name" value="Beta-lactam/transpept-like"/>
</dbReference>
<reference evidence="4" key="1">
    <citation type="submission" date="2020-10" db="EMBL/GenBank/DDBJ databases">
        <title>Whole-genome sequence of Luteibacter sp. EIF3.</title>
        <authorList>
            <person name="Friedrich I."/>
            <person name="Hertel R."/>
            <person name="Daniel R."/>
        </authorList>
    </citation>
    <scope>NUCLEOTIDE SEQUENCE</scope>
    <source>
        <strain evidence="4">EIF3</strain>
    </source>
</reference>
<evidence type="ECO:0000256" key="2">
    <source>
        <dbReference type="ARBA" id="ARBA00023136"/>
    </source>
</evidence>
<sequence length="355" mass="39235">MKTWFVIATVCLAVAGQGRASELHEALDAHLKANAVGHGIPAQAVRVTHNDQLVYEGTTGTTLLGGGKPITRETPFPIYSVSKLFTNTLVLQLAEEGKIDLSAPASRYVPDLPDAWRALRVEQFLNHVTGLPDFFDSQHMDRPFPPTLHEALVAVSKMPVTSAPDQQTRYSGTNYLVLEAILQNVTNKPYRTLVEERIIRPLGLRHTSLEPSHPPTGMVASYREASGRAVIDPPVNWPDYAIAQGCIVSTLDDLATFMSAVASGKLVSKAALMKYWHPYRFPNGNQGGFASGWEYVQNGRWHELGHDGGTKVRVRILYDANLDDHYVIVYLTNGNRDDVWSRTLVNSVQEIAVPR</sequence>